<feature type="transmembrane region" description="Helical" evidence="1">
    <location>
        <begin position="58"/>
        <end position="84"/>
    </location>
</feature>
<organism evidence="2 3">
    <name type="scientific">Fodinibius salsisoli</name>
    <dbReference type="NCBI Taxonomy" id="2820877"/>
    <lineage>
        <taxon>Bacteria</taxon>
        <taxon>Pseudomonadati</taxon>
        <taxon>Balneolota</taxon>
        <taxon>Balneolia</taxon>
        <taxon>Balneolales</taxon>
        <taxon>Balneolaceae</taxon>
        <taxon>Fodinibius</taxon>
    </lineage>
</organism>
<feature type="transmembrane region" description="Helical" evidence="1">
    <location>
        <begin position="96"/>
        <end position="113"/>
    </location>
</feature>
<comment type="caution">
    <text evidence="2">The sequence shown here is derived from an EMBL/GenBank/DDBJ whole genome shotgun (WGS) entry which is preliminary data.</text>
</comment>
<sequence>MVHAVVVINMYMVVHTIMDANRAGHVMMQAYLSVVLCAENRELIKLGKLYSRHYVSKVHIACYTHFCLRRVLLLLIIYLHPILYMRVNMILYRRQFYSDSLLLIVAFFIVFVSCNNESSDKSRYSDIEVSIIESYEKFDLRKNKLKLPVRIKYDGENDHLLAFDLAQQKVLEINNNGEVVVKYGGKGRGPGELQAVENFYITEDHLYIVDRSLYLINKYDRKGNYISSLDYGELILNEEYNNGKLPSPPALHDNYNEPFITLSGKVLLPSHTQGQSLYQLFDWHGNHLANIGEIPENFEPIIEDQEIQFALENRKIPARDLHRVFPINDQTNSNELFLIYSSISKIAKYDLSGKKIWEREISLTPEVDSLVIDLAHVIMKRSDHLLPVRNYVSGTNSPNGDLYLVTYTNHFAPVPNRPVWIHQFSPKGKLIQRYKIISDNDLSYYLDIDFNKNRIYTPLFNGTGIRAYNF</sequence>
<evidence type="ECO:0008006" key="4">
    <source>
        <dbReference type="Google" id="ProtNLM"/>
    </source>
</evidence>
<protein>
    <recommendedName>
        <fullName evidence="4">6-bladed beta-propeller protein</fullName>
    </recommendedName>
</protein>
<keyword evidence="1" id="KW-0472">Membrane</keyword>
<name>A0ABT3PJU1_9BACT</name>
<dbReference type="InterPro" id="IPR011042">
    <property type="entry name" value="6-blade_b-propeller_TolB-like"/>
</dbReference>
<dbReference type="SUPFAM" id="SSF63825">
    <property type="entry name" value="YWTD domain"/>
    <property type="match status" value="1"/>
</dbReference>
<reference evidence="2 3" key="1">
    <citation type="submission" date="2021-03" db="EMBL/GenBank/DDBJ databases">
        <title>Aliifodinibius sp. nov., a new bacterium isolated from saline soil.</title>
        <authorList>
            <person name="Galisteo C."/>
            <person name="De La Haba R."/>
            <person name="Sanchez-Porro C."/>
            <person name="Ventosa A."/>
        </authorList>
    </citation>
    <scope>NUCLEOTIDE SEQUENCE [LARGE SCALE GENOMIC DNA]</scope>
    <source>
        <strain evidence="2 3">1BSP15-2V2</strain>
    </source>
</reference>
<evidence type="ECO:0000313" key="3">
    <source>
        <dbReference type="Proteomes" id="UP001207918"/>
    </source>
</evidence>
<dbReference type="Gene3D" id="2.120.10.30">
    <property type="entry name" value="TolB, C-terminal domain"/>
    <property type="match status" value="1"/>
</dbReference>
<gene>
    <name evidence="2" type="ORF">J6I44_04855</name>
</gene>
<proteinExistence type="predicted"/>
<evidence type="ECO:0000313" key="2">
    <source>
        <dbReference type="EMBL" id="MCW9706167.1"/>
    </source>
</evidence>
<accession>A0ABT3PJU1</accession>
<dbReference type="RefSeq" id="WP_265764867.1">
    <property type="nucleotide sequence ID" value="NZ_JAGGJA010000003.1"/>
</dbReference>
<dbReference type="Proteomes" id="UP001207918">
    <property type="component" value="Unassembled WGS sequence"/>
</dbReference>
<dbReference type="EMBL" id="JAGGJA010000003">
    <property type="protein sequence ID" value="MCW9706167.1"/>
    <property type="molecule type" value="Genomic_DNA"/>
</dbReference>
<keyword evidence="3" id="KW-1185">Reference proteome</keyword>
<keyword evidence="1" id="KW-0812">Transmembrane</keyword>
<keyword evidence="1" id="KW-1133">Transmembrane helix</keyword>
<evidence type="ECO:0000256" key="1">
    <source>
        <dbReference type="SAM" id="Phobius"/>
    </source>
</evidence>